<organism evidence="1 2">
    <name type="scientific">Auriscalpium vulgare</name>
    <dbReference type="NCBI Taxonomy" id="40419"/>
    <lineage>
        <taxon>Eukaryota</taxon>
        <taxon>Fungi</taxon>
        <taxon>Dikarya</taxon>
        <taxon>Basidiomycota</taxon>
        <taxon>Agaricomycotina</taxon>
        <taxon>Agaricomycetes</taxon>
        <taxon>Russulales</taxon>
        <taxon>Auriscalpiaceae</taxon>
        <taxon>Auriscalpium</taxon>
    </lineage>
</organism>
<proteinExistence type="predicted"/>
<name>A0ACB8RU18_9AGAM</name>
<keyword evidence="2" id="KW-1185">Reference proteome</keyword>
<dbReference type="Proteomes" id="UP000814033">
    <property type="component" value="Unassembled WGS sequence"/>
</dbReference>
<evidence type="ECO:0000313" key="1">
    <source>
        <dbReference type="EMBL" id="KAI0047271.1"/>
    </source>
</evidence>
<accession>A0ACB8RU18</accession>
<reference evidence="1" key="1">
    <citation type="submission" date="2021-02" db="EMBL/GenBank/DDBJ databases">
        <authorList>
            <consortium name="DOE Joint Genome Institute"/>
            <person name="Ahrendt S."/>
            <person name="Looney B.P."/>
            <person name="Miyauchi S."/>
            <person name="Morin E."/>
            <person name="Drula E."/>
            <person name="Courty P.E."/>
            <person name="Chicoki N."/>
            <person name="Fauchery L."/>
            <person name="Kohler A."/>
            <person name="Kuo A."/>
            <person name="Labutti K."/>
            <person name="Pangilinan J."/>
            <person name="Lipzen A."/>
            <person name="Riley R."/>
            <person name="Andreopoulos W."/>
            <person name="He G."/>
            <person name="Johnson J."/>
            <person name="Barry K.W."/>
            <person name="Grigoriev I.V."/>
            <person name="Nagy L."/>
            <person name="Hibbett D."/>
            <person name="Henrissat B."/>
            <person name="Matheny P.B."/>
            <person name="Labbe J."/>
            <person name="Martin F."/>
        </authorList>
    </citation>
    <scope>NUCLEOTIDE SEQUENCE</scope>
    <source>
        <strain evidence="1">FP105234-sp</strain>
    </source>
</reference>
<reference evidence="1" key="2">
    <citation type="journal article" date="2022" name="New Phytol.">
        <title>Evolutionary transition to the ectomycorrhizal habit in the genomes of a hyperdiverse lineage of mushroom-forming fungi.</title>
        <authorList>
            <person name="Looney B."/>
            <person name="Miyauchi S."/>
            <person name="Morin E."/>
            <person name="Drula E."/>
            <person name="Courty P.E."/>
            <person name="Kohler A."/>
            <person name="Kuo A."/>
            <person name="LaButti K."/>
            <person name="Pangilinan J."/>
            <person name="Lipzen A."/>
            <person name="Riley R."/>
            <person name="Andreopoulos W."/>
            <person name="He G."/>
            <person name="Johnson J."/>
            <person name="Nolan M."/>
            <person name="Tritt A."/>
            <person name="Barry K.W."/>
            <person name="Grigoriev I.V."/>
            <person name="Nagy L.G."/>
            <person name="Hibbett D."/>
            <person name="Henrissat B."/>
            <person name="Matheny P.B."/>
            <person name="Labbe J."/>
            <person name="Martin F.M."/>
        </authorList>
    </citation>
    <scope>NUCLEOTIDE SEQUENCE</scope>
    <source>
        <strain evidence="1">FP105234-sp</strain>
    </source>
</reference>
<protein>
    <submittedName>
        <fullName evidence="1">Uncharacterized protein</fullName>
    </submittedName>
</protein>
<comment type="caution">
    <text evidence="1">The sequence shown here is derived from an EMBL/GenBank/DDBJ whole genome shotgun (WGS) entry which is preliminary data.</text>
</comment>
<evidence type="ECO:0000313" key="2">
    <source>
        <dbReference type="Proteomes" id="UP000814033"/>
    </source>
</evidence>
<sequence length="108" mass="11874">MTYAVLHHGNFVCVACHCQAMGNGYHCLRLFDHWANGKLHLWFRRYFPAQGRPGAKSMCRRPSILMDVGENKSTATLHRAGEGSPPGDEATPCAATVSGLLMPDCKSR</sequence>
<gene>
    <name evidence="1" type="ORF">FA95DRAFT_1261243</name>
</gene>
<dbReference type="EMBL" id="MU275907">
    <property type="protein sequence ID" value="KAI0047271.1"/>
    <property type="molecule type" value="Genomic_DNA"/>
</dbReference>